<evidence type="ECO:0000313" key="2">
    <source>
        <dbReference type="EMBL" id="ESQ45439.1"/>
    </source>
</evidence>
<dbReference type="KEGG" id="eus:EUTSA_v10010888mg"/>
<evidence type="ECO:0000256" key="1">
    <source>
        <dbReference type="SAM" id="MobiDB-lite"/>
    </source>
</evidence>
<accession>V4LNT9</accession>
<gene>
    <name evidence="2" type="ORF">EUTSA_v10010888mg</name>
</gene>
<sequence>MKPDMIHISTLRVTSYNNHRHPRNLQFRWNKVKVQIWFPSRAITCNKKREERTSEALNRREDKVVGAK</sequence>
<dbReference type="AlphaFoldDB" id="V4LNT9"/>
<reference evidence="2 3" key="1">
    <citation type="journal article" date="2013" name="Front. Plant Sci.">
        <title>The Reference Genome of the Halophytic Plant Eutrema salsugineum.</title>
        <authorList>
            <person name="Yang R."/>
            <person name="Jarvis D.E."/>
            <person name="Chen H."/>
            <person name="Beilstein M.A."/>
            <person name="Grimwood J."/>
            <person name="Jenkins J."/>
            <person name="Shu S."/>
            <person name="Prochnik S."/>
            <person name="Xin M."/>
            <person name="Ma C."/>
            <person name="Schmutz J."/>
            <person name="Wing R.A."/>
            <person name="Mitchell-Olds T."/>
            <person name="Schumaker K.S."/>
            <person name="Wang X."/>
        </authorList>
    </citation>
    <scope>NUCLEOTIDE SEQUENCE [LARGE SCALE GENOMIC DNA]</scope>
</reference>
<protein>
    <submittedName>
        <fullName evidence="2">Uncharacterized protein</fullName>
    </submittedName>
</protein>
<dbReference type="Proteomes" id="UP000030689">
    <property type="component" value="Unassembled WGS sequence"/>
</dbReference>
<proteinExistence type="predicted"/>
<name>V4LNT9_EUTSA</name>
<evidence type="ECO:0000313" key="3">
    <source>
        <dbReference type="Proteomes" id="UP000030689"/>
    </source>
</evidence>
<feature type="region of interest" description="Disordered" evidence="1">
    <location>
        <begin position="49"/>
        <end position="68"/>
    </location>
</feature>
<keyword evidence="3" id="KW-1185">Reference proteome</keyword>
<organism evidence="2 3">
    <name type="scientific">Eutrema salsugineum</name>
    <name type="common">Saltwater cress</name>
    <name type="synonym">Sisymbrium salsugineum</name>
    <dbReference type="NCBI Taxonomy" id="72664"/>
    <lineage>
        <taxon>Eukaryota</taxon>
        <taxon>Viridiplantae</taxon>
        <taxon>Streptophyta</taxon>
        <taxon>Embryophyta</taxon>
        <taxon>Tracheophyta</taxon>
        <taxon>Spermatophyta</taxon>
        <taxon>Magnoliopsida</taxon>
        <taxon>eudicotyledons</taxon>
        <taxon>Gunneridae</taxon>
        <taxon>Pentapetalae</taxon>
        <taxon>rosids</taxon>
        <taxon>malvids</taxon>
        <taxon>Brassicales</taxon>
        <taxon>Brassicaceae</taxon>
        <taxon>Eutremeae</taxon>
        <taxon>Eutrema</taxon>
    </lineage>
</organism>
<dbReference type="EMBL" id="KI517435">
    <property type="protein sequence ID" value="ESQ45439.1"/>
    <property type="molecule type" value="Genomic_DNA"/>
</dbReference>
<dbReference type="Gramene" id="ESQ45439">
    <property type="protein sequence ID" value="ESQ45439"/>
    <property type="gene ID" value="EUTSA_v10010888mg"/>
</dbReference>